<gene>
    <name evidence="2" type="ORF">S06H3_37507</name>
</gene>
<dbReference type="EMBL" id="BARV01022792">
    <property type="protein sequence ID" value="GAI24081.1"/>
    <property type="molecule type" value="Genomic_DNA"/>
</dbReference>
<feature type="region of interest" description="Disordered" evidence="1">
    <location>
        <begin position="1"/>
        <end position="31"/>
    </location>
</feature>
<evidence type="ECO:0000313" key="2">
    <source>
        <dbReference type="EMBL" id="GAI24081.1"/>
    </source>
</evidence>
<name>X1N1F4_9ZZZZ</name>
<protein>
    <submittedName>
        <fullName evidence="2">Uncharacterized protein</fullName>
    </submittedName>
</protein>
<proteinExistence type="predicted"/>
<feature type="compositionally biased region" description="Basic and acidic residues" evidence="1">
    <location>
        <begin position="1"/>
        <end position="11"/>
    </location>
</feature>
<dbReference type="AlphaFoldDB" id="X1N1F4"/>
<reference evidence="2" key="1">
    <citation type="journal article" date="2014" name="Front. Microbiol.">
        <title>High frequency of phylogenetically diverse reductive dehalogenase-homologous genes in deep subseafloor sedimentary metagenomes.</title>
        <authorList>
            <person name="Kawai M."/>
            <person name="Futagami T."/>
            <person name="Toyoda A."/>
            <person name="Takaki Y."/>
            <person name="Nishi S."/>
            <person name="Hori S."/>
            <person name="Arai W."/>
            <person name="Tsubouchi T."/>
            <person name="Morono Y."/>
            <person name="Uchiyama I."/>
            <person name="Ito T."/>
            <person name="Fujiyama A."/>
            <person name="Inagaki F."/>
            <person name="Takami H."/>
        </authorList>
    </citation>
    <scope>NUCLEOTIDE SEQUENCE</scope>
    <source>
        <strain evidence="2">Expedition CK06-06</strain>
    </source>
</reference>
<sequence>MFEKLHSERVKARQFPSQAERSQTGGHAIDS</sequence>
<feature type="compositionally biased region" description="Polar residues" evidence="1">
    <location>
        <begin position="15"/>
        <end position="25"/>
    </location>
</feature>
<comment type="caution">
    <text evidence="2">The sequence shown here is derived from an EMBL/GenBank/DDBJ whole genome shotgun (WGS) entry which is preliminary data.</text>
</comment>
<feature type="non-terminal residue" evidence="2">
    <location>
        <position position="31"/>
    </location>
</feature>
<organism evidence="2">
    <name type="scientific">marine sediment metagenome</name>
    <dbReference type="NCBI Taxonomy" id="412755"/>
    <lineage>
        <taxon>unclassified sequences</taxon>
        <taxon>metagenomes</taxon>
        <taxon>ecological metagenomes</taxon>
    </lineage>
</organism>
<accession>X1N1F4</accession>
<evidence type="ECO:0000256" key="1">
    <source>
        <dbReference type="SAM" id="MobiDB-lite"/>
    </source>
</evidence>